<dbReference type="InterPro" id="IPR000014">
    <property type="entry name" value="PAS"/>
</dbReference>
<feature type="domain" description="PAS" evidence="1">
    <location>
        <begin position="26"/>
        <end position="77"/>
    </location>
</feature>
<dbReference type="EMBL" id="AONQ01000008">
    <property type="protein sequence ID" value="EME71182.1"/>
    <property type="molecule type" value="Genomic_DNA"/>
</dbReference>
<accession>M2ZUW7</accession>
<comment type="caution">
    <text evidence="2">The sequence shown here is derived from an EMBL/GenBank/DDBJ whole genome shotgun (WGS) entry which is preliminary data.</text>
</comment>
<organism evidence="2 3">
    <name type="scientific">Paramagnetospirillum caucaseum</name>
    <dbReference type="NCBI Taxonomy" id="1244869"/>
    <lineage>
        <taxon>Bacteria</taxon>
        <taxon>Pseudomonadati</taxon>
        <taxon>Pseudomonadota</taxon>
        <taxon>Alphaproteobacteria</taxon>
        <taxon>Rhodospirillales</taxon>
        <taxon>Magnetospirillaceae</taxon>
        <taxon>Paramagnetospirillum</taxon>
    </lineage>
</organism>
<proteinExistence type="predicted"/>
<dbReference type="Pfam" id="PF08447">
    <property type="entry name" value="PAS_3"/>
    <property type="match status" value="1"/>
</dbReference>
<dbReference type="eggNOG" id="COG3829">
    <property type="taxonomic scope" value="Bacteria"/>
</dbReference>
<dbReference type="OrthoDB" id="266313at2"/>
<dbReference type="InterPro" id="IPR013655">
    <property type="entry name" value="PAS_fold_3"/>
</dbReference>
<keyword evidence="3" id="KW-1185">Reference proteome</keyword>
<evidence type="ECO:0000313" key="2">
    <source>
        <dbReference type="EMBL" id="EME71182.1"/>
    </source>
</evidence>
<dbReference type="PATRIC" id="fig|1244869.3.peg.919"/>
<gene>
    <name evidence="2" type="ORF">H261_04570</name>
</gene>
<name>M2ZUW7_9PROT</name>
<dbReference type="SUPFAM" id="SSF55785">
    <property type="entry name" value="PYP-like sensor domain (PAS domain)"/>
    <property type="match status" value="1"/>
</dbReference>
<dbReference type="Proteomes" id="UP000011744">
    <property type="component" value="Unassembled WGS sequence"/>
</dbReference>
<evidence type="ECO:0000313" key="3">
    <source>
        <dbReference type="Proteomes" id="UP000011744"/>
    </source>
</evidence>
<evidence type="ECO:0000259" key="1">
    <source>
        <dbReference type="PROSITE" id="PS50112"/>
    </source>
</evidence>
<reference evidence="2 3" key="1">
    <citation type="journal article" date="2014" name="Genome Announc.">
        <title>Draft Genome Sequence of Magnetospirillum sp. Strain SO-1, a Freshwater Magnetotactic Bacterium Isolated from the Ol'khovka River, Russia.</title>
        <authorList>
            <person name="Grouzdev D.S."/>
            <person name="Dziuba M.V."/>
            <person name="Sukhacheva M.S."/>
            <person name="Mardanov A.V."/>
            <person name="Beletskiy A.V."/>
            <person name="Kuznetsov B.B."/>
            <person name="Skryabin K.G."/>
        </authorList>
    </citation>
    <scope>NUCLEOTIDE SEQUENCE [LARGE SCALE GENOMIC DNA]</scope>
    <source>
        <strain evidence="2 3">SO-1</strain>
    </source>
</reference>
<dbReference type="STRING" id="1244869.H261_04570"/>
<dbReference type="Gene3D" id="3.30.450.20">
    <property type="entry name" value="PAS domain"/>
    <property type="match status" value="1"/>
</dbReference>
<protein>
    <submittedName>
        <fullName evidence="2">PAS/PAC domain-containing protein</fullName>
    </submittedName>
</protein>
<dbReference type="InterPro" id="IPR035965">
    <property type="entry name" value="PAS-like_dom_sf"/>
</dbReference>
<dbReference type="NCBIfam" id="TIGR00229">
    <property type="entry name" value="sensory_box"/>
    <property type="match status" value="1"/>
</dbReference>
<dbReference type="PROSITE" id="PS50112">
    <property type="entry name" value="PAS"/>
    <property type="match status" value="1"/>
</dbReference>
<dbReference type="RefSeq" id="WP_008614838.1">
    <property type="nucleotide sequence ID" value="NZ_AONQ01000008.1"/>
</dbReference>
<sequence>MSSKTIQPSGRERAFAEDEIIVSKTDIKGRLTYVNDVFMSVSGFTEPELIGQPHSLIRHPDMPRCVFKLLWDTIASGKELFAYVVNLAKNGDHYWVLAHVTPDFGPDGQIVGYHSNRRVPSRAALAKVVPLYQSLLKIEAASPDRKQGMETAFTALVDQLKREGKPYAEFVLGL</sequence>
<dbReference type="AlphaFoldDB" id="M2ZUW7"/>
<dbReference type="CDD" id="cd00130">
    <property type="entry name" value="PAS"/>
    <property type="match status" value="1"/>
</dbReference>